<comment type="catalytic activity">
    <reaction evidence="8 9">
        <text>thiamine + H2O = 5-(2-hydroxyethyl)-4-methylthiazole + 4-amino-5-hydroxymethyl-2-methylpyrimidine + H(+)</text>
        <dbReference type="Rhea" id="RHEA:17509"/>
        <dbReference type="ChEBI" id="CHEBI:15377"/>
        <dbReference type="ChEBI" id="CHEBI:15378"/>
        <dbReference type="ChEBI" id="CHEBI:16892"/>
        <dbReference type="ChEBI" id="CHEBI:17957"/>
        <dbReference type="ChEBI" id="CHEBI:18385"/>
        <dbReference type="EC" id="3.5.99.2"/>
    </reaction>
</comment>
<dbReference type="GO" id="GO:0009228">
    <property type="term" value="P:thiamine biosynthetic process"/>
    <property type="evidence" value="ECO:0007669"/>
    <property type="project" value="UniProtKB-KW"/>
</dbReference>
<dbReference type="InterPro" id="IPR050967">
    <property type="entry name" value="Thiamine_Salvage_TenA"/>
</dbReference>
<comment type="function">
    <text evidence="9">Catalyzes an amino-pyrimidine hydrolysis reaction at the C5' of the pyrimidine moiety of thiamine compounds, a reaction that is part of a thiamine salvage pathway.</text>
</comment>
<dbReference type="InterPro" id="IPR004305">
    <property type="entry name" value="Thiaminase-2/PQQC"/>
</dbReference>
<evidence type="ECO:0000256" key="6">
    <source>
        <dbReference type="ARBA" id="ARBA00013647"/>
    </source>
</evidence>
<dbReference type="Pfam" id="PF03070">
    <property type="entry name" value="TENA_THI-4"/>
    <property type="match status" value="1"/>
</dbReference>
<dbReference type="Proteomes" id="UP000195321">
    <property type="component" value="Unassembled WGS sequence"/>
</dbReference>
<comment type="catalytic activity">
    <reaction evidence="1 9">
        <text>4-amino-5-aminomethyl-2-methylpyrimidine + H2O = 4-amino-5-hydroxymethyl-2-methylpyrimidine + NH4(+)</text>
        <dbReference type="Rhea" id="RHEA:31799"/>
        <dbReference type="ChEBI" id="CHEBI:15377"/>
        <dbReference type="ChEBI" id="CHEBI:16892"/>
        <dbReference type="ChEBI" id="CHEBI:28938"/>
        <dbReference type="ChEBI" id="CHEBI:63416"/>
        <dbReference type="EC" id="3.5.99.2"/>
    </reaction>
</comment>
<sequence length="235" mass="27515">MSFSQLLRKEVNSIWEASFNHPFVRKLGNGTLDLASFRYYVMQDSYYLSHFARVQSLGAAKAIELETTARMAHHAQNTYQAELSLHENFAKKLGITKEEKESFVPAPTAYAYTSHMYRAAYEGHIGDIIAAILPCYWLYYEIGERLKECKPEEPIYQEWISAYGSDWFRTLVEEQIARLDAIAETVTEADRKRMKQHFIISSQYEYSFWEMAYTLEKWPAEKQVEDVSLSRINRQ</sequence>
<dbReference type="NCBIfam" id="TIGR04306">
    <property type="entry name" value="salvage_TenA"/>
    <property type="match status" value="1"/>
</dbReference>
<evidence type="ECO:0000256" key="8">
    <source>
        <dbReference type="ARBA" id="ARBA00048337"/>
    </source>
</evidence>
<evidence type="ECO:0000256" key="9">
    <source>
        <dbReference type="RuleBase" id="RU363093"/>
    </source>
</evidence>
<evidence type="ECO:0000256" key="1">
    <source>
        <dbReference type="ARBA" id="ARBA00001881"/>
    </source>
</evidence>
<accession>A0A1Y3MP01</accession>
<evidence type="ECO:0000256" key="2">
    <source>
        <dbReference type="ARBA" id="ARBA00004948"/>
    </source>
</evidence>
<evidence type="ECO:0000256" key="7">
    <source>
        <dbReference type="ARBA" id="ARBA00022977"/>
    </source>
</evidence>
<comment type="pathway">
    <text evidence="2 9">Cofactor biosynthesis; thiamine diphosphate biosynthesis.</text>
</comment>
<reference evidence="11 12" key="1">
    <citation type="submission" date="2017-02" db="EMBL/GenBank/DDBJ databases">
        <title>Bacillus pseudomycoides isolate FSL K6-0042.</title>
        <authorList>
            <person name="Kovac J."/>
        </authorList>
    </citation>
    <scope>NUCLEOTIDE SEQUENCE [LARGE SCALE GENOMIC DNA]</scope>
    <source>
        <strain evidence="11 12">FSL K6-0042</strain>
    </source>
</reference>
<comment type="subunit">
    <text evidence="4">Homotetramer.</text>
</comment>
<gene>
    <name evidence="11" type="ORF">BW425_03360</name>
</gene>
<dbReference type="Gene3D" id="1.20.910.10">
    <property type="entry name" value="Heme oxygenase-like"/>
    <property type="match status" value="1"/>
</dbReference>
<dbReference type="GO" id="GO:0009229">
    <property type="term" value="P:thiamine diphosphate biosynthetic process"/>
    <property type="evidence" value="ECO:0007669"/>
    <property type="project" value="UniProtKB-UniPathway"/>
</dbReference>
<dbReference type="PANTHER" id="PTHR43198">
    <property type="entry name" value="BIFUNCTIONAL TH2 PROTEIN"/>
    <property type="match status" value="1"/>
</dbReference>
<evidence type="ECO:0000256" key="4">
    <source>
        <dbReference type="ARBA" id="ARBA00011881"/>
    </source>
</evidence>
<evidence type="ECO:0000313" key="11">
    <source>
        <dbReference type="EMBL" id="OUM50140.1"/>
    </source>
</evidence>
<name>A0A1Y3MP01_9BACI</name>
<dbReference type="CDD" id="cd19364">
    <property type="entry name" value="TenA_C_BsTenA-like"/>
    <property type="match status" value="1"/>
</dbReference>
<dbReference type="GO" id="GO:0005829">
    <property type="term" value="C:cytosol"/>
    <property type="evidence" value="ECO:0007669"/>
    <property type="project" value="TreeGrafter"/>
</dbReference>
<evidence type="ECO:0000256" key="3">
    <source>
        <dbReference type="ARBA" id="ARBA00010264"/>
    </source>
</evidence>
<dbReference type="InterPro" id="IPR016084">
    <property type="entry name" value="Haem_Oase-like_multi-hlx"/>
</dbReference>
<feature type="domain" description="Thiaminase-2/PQQC" evidence="10">
    <location>
        <begin position="9"/>
        <end position="214"/>
    </location>
</feature>
<keyword evidence="9" id="KW-0378">Hydrolase</keyword>
<dbReference type="GO" id="GO:0050334">
    <property type="term" value="F:thiaminase activity"/>
    <property type="evidence" value="ECO:0007669"/>
    <property type="project" value="UniProtKB-EC"/>
</dbReference>
<dbReference type="EMBL" id="MWPX01000002">
    <property type="protein sequence ID" value="OUM50140.1"/>
    <property type="molecule type" value="Genomic_DNA"/>
</dbReference>
<dbReference type="FunFam" id="1.20.910.10:FF:000004">
    <property type="entry name" value="Aminopyrimidine aminohydrolase"/>
    <property type="match status" value="1"/>
</dbReference>
<protein>
    <recommendedName>
        <fullName evidence="6 9">Aminopyrimidine aminohydrolase</fullName>
        <ecNumber evidence="5 9">3.5.99.2</ecNumber>
    </recommendedName>
</protein>
<comment type="caution">
    <text evidence="11">The sequence shown here is derived from an EMBL/GenBank/DDBJ whole genome shotgun (WGS) entry which is preliminary data.</text>
</comment>
<evidence type="ECO:0000313" key="12">
    <source>
        <dbReference type="Proteomes" id="UP000195321"/>
    </source>
</evidence>
<evidence type="ECO:0000259" key="10">
    <source>
        <dbReference type="Pfam" id="PF03070"/>
    </source>
</evidence>
<organism evidence="11 12">
    <name type="scientific">Bacillus pseudomycoides</name>
    <dbReference type="NCBI Taxonomy" id="64104"/>
    <lineage>
        <taxon>Bacteria</taxon>
        <taxon>Bacillati</taxon>
        <taxon>Bacillota</taxon>
        <taxon>Bacilli</taxon>
        <taxon>Bacillales</taxon>
        <taxon>Bacillaceae</taxon>
        <taxon>Bacillus</taxon>
        <taxon>Bacillus cereus group</taxon>
    </lineage>
</organism>
<evidence type="ECO:0000256" key="5">
    <source>
        <dbReference type="ARBA" id="ARBA00012684"/>
    </source>
</evidence>
<dbReference type="RefSeq" id="WP_016115035.1">
    <property type="nucleotide sequence ID" value="NZ_JBEUTC010000353.1"/>
</dbReference>
<proteinExistence type="inferred from homology"/>
<dbReference type="AlphaFoldDB" id="A0A1Y3MP01"/>
<dbReference type="PANTHER" id="PTHR43198:SF2">
    <property type="entry name" value="SI:CH1073-67J19.1-RELATED"/>
    <property type="match status" value="1"/>
</dbReference>
<comment type="similarity">
    <text evidence="3 9">Belongs to the TenA family.</text>
</comment>
<dbReference type="SUPFAM" id="SSF48613">
    <property type="entry name" value="Heme oxygenase-like"/>
    <property type="match status" value="1"/>
</dbReference>
<dbReference type="EC" id="3.5.99.2" evidence="5 9"/>
<keyword evidence="7 9" id="KW-0784">Thiamine biosynthesis</keyword>
<dbReference type="InterPro" id="IPR027574">
    <property type="entry name" value="Thiaminase_II"/>
</dbReference>
<dbReference type="UniPathway" id="UPA00060"/>